<dbReference type="Gene3D" id="3.90.700.10">
    <property type="entry name" value="Succinate dehydrogenase/fumarate reductase flavoprotein, catalytic domain"/>
    <property type="match status" value="1"/>
</dbReference>
<evidence type="ECO:0000256" key="5">
    <source>
        <dbReference type="ARBA" id="ARBA00022630"/>
    </source>
</evidence>
<evidence type="ECO:0000256" key="6">
    <source>
        <dbReference type="ARBA" id="ARBA00022642"/>
    </source>
</evidence>
<keyword evidence="7" id="KW-0274">FAD</keyword>
<dbReference type="SUPFAM" id="SSF56425">
    <property type="entry name" value="Succinate dehydrogenase/fumarate reductase flavoprotein, catalytic domain"/>
    <property type="match status" value="1"/>
</dbReference>
<keyword evidence="5" id="KW-0285">Flavoprotein</keyword>
<evidence type="ECO:0000256" key="9">
    <source>
        <dbReference type="ARBA" id="ARBA00048305"/>
    </source>
</evidence>
<dbReference type="AlphaFoldDB" id="A0A414Q2D2"/>
<dbReference type="EC" id="1.4.3.16" evidence="4"/>
<dbReference type="FunFam" id="3.90.700.10:FF:000002">
    <property type="entry name" value="L-aspartate oxidase"/>
    <property type="match status" value="1"/>
</dbReference>
<organism evidence="11 12">
    <name type="scientific">Fusobacterium mortiferum</name>
    <dbReference type="NCBI Taxonomy" id="850"/>
    <lineage>
        <taxon>Bacteria</taxon>
        <taxon>Fusobacteriati</taxon>
        <taxon>Fusobacteriota</taxon>
        <taxon>Fusobacteriia</taxon>
        <taxon>Fusobacteriales</taxon>
        <taxon>Fusobacteriaceae</taxon>
        <taxon>Fusobacterium</taxon>
    </lineage>
</organism>
<sequence>MKKFDVIVVGTGAAGCFSALHLDSYLDVLIVTKERAEESDSYLAQGGICVLKNKDDFNSFLEDTLRAGHYQNKKEAVEVMINSSNEVIDELIDYHVEFNKENGELLYTREGAHSKSRILYHKDITGQEITSKLLTEVKRRKNITLLENIRVIDIIENNNRCIGVVLDDGKNGIGTVYSKCVILATGGIGGIFKNSTNFPHITGDSLGIAIKHHINLKDLSYIQIHPTTLYSEKTGRRFLISESVRGEGALLYNKKFQRFTDELQPRDVVTKAILEEIKKDGSDFVWLDMRPIIVKGIDITKRFPNIIKRCNEEGYDPTKECIPVVPAQHYFMGGIEVDLNSSTSLENLYAVGETSCNGVHGANRLASNSLLESLVFSKRAALDINRKIESIPNPDLKFFNSNLINAGNIFDDYKASILEEIEKDKILKEKVQ</sequence>
<dbReference type="GO" id="GO:0008734">
    <property type="term" value="F:L-aspartate oxidase activity"/>
    <property type="evidence" value="ECO:0007669"/>
    <property type="project" value="UniProtKB-EC"/>
</dbReference>
<evidence type="ECO:0000256" key="3">
    <source>
        <dbReference type="ARBA" id="ARBA00008562"/>
    </source>
</evidence>
<comment type="catalytic activity">
    <reaction evidence="9">
        <text>L-aspartate + O2 = iminosuccinate + H2O2</text>
        <dbReference type="Rhea" id="RHEA:25876"/>
        <dbReference type="ChEBI" id="CHEBI:15379"/>
        <dbReference type="ChEBI" id="CHEBI:16240"/>
        <dbReference type="ChEBI" id="CHEBI:29991"/>
        <dbReference type="ChEBI" id="CHEBI:77875"/>
        <dbReference type="EC" id="1.4.3.16"/>
    </reaction>
    <physiologicalReaction direction="left-to-right" evidence="9">
        <dbReference type="Rhea" id="RHEA:25877"/>
    </physiologicalReaction>
</comment>
<dbReference type="UniPathway" id="UPA00253">
    <property type="reaction ID" value="UER00326"/>
</dbReference>
<dbReference type="Pfam" id="PF00890">
    <property type="entry name" value="FAD_binding_2"/>
    <property type="match status" value="1"/>
</dbReference>
<dbReference type="PRINTS" id="PR00368">
    <property type="entry name" value="FADPNR"/>
</dbReference>
<evidence type="ECO:0000256" key="7">
    <source>
        <dbReference type="ARBA" id="ARBA00022827"/>
    </source>
</evidence>
<evidence type="ECO:0000256" key="8">
    <source>
        <dbReference type="ARBA" id="ARBA00023002"/>
    </source>
</evidence>
<keyword evidence="8 11" id="KW-0560">Oxidoreductase</keyword>
<comment type="cofactor">
    <cofactor evidence="1">
        <name>FAD</name>
        <dbReference type="ChEBI" id="CHEBI:57692"/>
    </cofactor>
</comment>
<comment type="caution">
    <text evidence="11">The sequence shown here is derived from an EMBL/GenBank/DDBJ whole genome shotgun (WGS) entry which is preliminary data.</text>
</comment>
<dbReference type="PANTHER" id="PTHR42716">
    <property type="entry name" value="L-ASPARTATE OXIDASE"/>
    <property type="match status" value="1"/>
</dbReference>
<keyword evidence="6" id="KW-0662">Pyridine nucleotide biosynthesis</keyword>
<evidence type="ECO:0000256" key="1">
    <source>
        <dbReference type="ARBA" id="ARBA00001974"/>
    </source>
</evidence>
<evidence type="ECO:0000259" key="10">
    <source>
        <dbReference type="Pfam" id="PF00890"/>
    </source>
</evidence>
<accession>A0A414Q2D2</accession>
<reference evidence="11 12" key="1">
    <citation type="submission" date="2018-08" db="EMBL/GenBank/DDBJ databases">
        <title>A genome reference for cultivated species of the human gut microbiota.</title>
        <authorList>
            <person name="Zou Y."/>
            <person name="Xue W."/>
            <person name="Luo G."/>
        </authorList>
    </citation>
    <scope>NUCLEOTIDE SEQUENCE [LARGE SCALE GENOMIC DNA]</scope>
    <source>
        <strain evidence="11 12">AM25-1</strain>
    </source>
</reference>
<dbReference type="PROSITE" id="PS51257">
    <property type="entry name" value="PROKAR_LIPOPROTEIN"/>
    <property type="match status" value="1"/>
</dbReference>
<dbReference type="EMBL" id="QRHL01000001">
    <property type="protein sequence ID" value="RHF74961.1"/>
    <property type="molecule type" value="Genomic_DNA"/>
</dbReference>
<dbReference type="PANTHER" id="PTHR42716:SF2">
    <property type="entry name" value="L-ASPARTATE OXIDASE, CHLOROPLASTIC"/>
    <property type="match status" value="1"/>
</dbReference>
<evidence type="ECO:0000313" key="11">
    <source>
        <dbReference type="EMBL" id="RHF74961.1"/>
    </source>
</evidence>
<dbReference type="Gene3D" id="3.50.50.60">
    <property type="entry name" value="FAD/NAD(P)-binding domain"/>
    <property type="match status" value="1"/>
</dbReference>
<evidence type="ECO:0000256" key="4">
    <source>
        <dbReference type="ARBA" id="ARBA00012173"/>
    </source>
</evidence>
<dbReference type="InterPro" id="IPR036188">
    <property type="entry name" value="FAD/NAD-bd_sf"/>
</dbReference>
<evidence type="ECO:0000256" key="2">
    <source>
        <dbReference type="ARBA" id="ARBA00004950"/>
    </source>
</evidence>
<name>A0A414Q2D2_FUSMR</name>
<comment type="pathway">
    <text evidence="2">Cofactor biosynthesis; NAD(+) biosynthesis; iminoaspartate from L-aspartate (oxidase route): step 1/1.</text>
</comment>
<proteinExistence type="inferred from homology"/>
<dbReference type="InterPro" id="IPR027477">
    <property type="entry name" value="Succ_DH/fumarate_Rdtase_cat_sf"/>
</dbReference>
<feature type="domain" description="FAD-dependent oxidoreductase 2 FAD-binding" evidence="10">
    <location>
        <begin position="5"/>
        <end position="370"/>
    </location>
</feature>
<gene>
    <name evidence="11" type="ORF">DW663_00800</name>
</gene>
<dbReference type="GO" id="GO:0034628">
    <property type="term" value="P:'de novo' NAD+ biosynthetic process from L-aspartate"/>
    <property type="evidence" value="ECO:0007669"/>
    <property type="project" value="TreeGrafter"/>
</dbReference>
<evidence type="ECO:0000313" key="12">
    <source>
        <dbReference type="Proteomes" id="UP000284676"/>
    </source>
</evidence>
<dbReference type="NCBIfam" id="NF004820">
    <property type="entry name" value="PRK06175.1"/>
    <property type="match status" value="1"/>
</dbReference>
<protein>
    <recommendedName>
        <fullName evidence="4">L-aspartate oxidase</fullName>
        <ecNumber evidence="4">1.4.3.16</ecNumber>
    </recommendedName>
</protein>
<dbReference type="SUPFAM" id="SSF51905">
    <property type="entry name" value="FAD/NAD(P)-binding domain"/>
    <property type="match status" value="1"/>
</dbReference>
<dbReference type="InterPro" id="IPR003953">
    <property type="entry name" value="FAD-dep_OxRdtase_2_FAD-bd"/>
</dbReference>
<dbReference type="InterPro" id="IPR005288">
    <property type="entry name" value="NadB"/>
</dbReference>
<comment type="similarity">
    <text evidence="3">Belongs to the FAD-dependent oxidoreductase 2 family. NadB subfamily.</text>
</comment>
<dbReference type="Proteomes" id="UP000284676">
    <property type="component" value="Unassembled WGS sequence"/>
</dbReference>